<dbReference type="AlphaFoldDB" id="Q5VPT4"/>
<gene>
    <name evidence="2" type="primary">P0450D12.46</name>
</gene>
<dbReference type="Proteomes" id="UP000000763">
    <property type="component" value="Chromosome 6"/>
</dbReference>
<reference evidence="3" key="1">
    <citation type="journal article" date="2005" name="Nature">
        <title>The map-based sequence of the rice genome.</title>
        <authorList>
            <consortium name="International rice genome sequencing project (IRGSP)"/>
            <person name="Matsumoto T."/>
            <person name="Wu J."/>
            <person name="Kanamori H."/>
            <person name="Katayose Y."/>
            <person name="Fujisawa M."/>
            <person name="Namiki N."/>
            <person name="Mizuno H."/>
            <person name="Yamamoto K."/>
            <person name="Antonio B.A."/>
            <person name="Baba T."/>
            <person name="Sakata K."/>
            <person name="Nagamura Y."/>
            <person name="Aoki H."/>
            <person name="Arikawa K."/>
            <person name="Arita K."/>
            <person name="Bito T."/>
            <person name="Chiden Y."/>
            <person name="Fujitsuka N."/>
            <person name="Fukunaka R."/>
            <person name="Hamada M."/>
            <person name="Harada C."/>
            <person name="Hayashi A."/>
            <person name="Hijishita S."/>
            <person name="Honda M."/>
            <person name="Hosokawa S."/>
            <person name="Ichikawa Y."/>
            <person name="Idonuma A."/>
            <person name="Iijima M."/>
            <person name="Ikeda M."/>
            <person name="Ikeno M."/>
            <person name="Ito K."/>
            <person name="Ito S."/>
            <person name="Ito T."/>
            <person name="Ito Y."/>
            <person name="Ito Y."/>
            <person name="Iwabuchi A."/>
            <person name="Kamiya K."/>
            <person name="Karasawa W."/>
            <person name="Kurita K."/>
            <person name="Katagiri S."/>
            <person name="Kikuta A."/>
            <person name="Kobayashi H."/>
            <person name="Kobayashi N."/>
            <person name="Machita K."/>
            <person name="Maehara T."/>
            <person name="Masukawa M."/>
            <person name="Mizubayashi T."/>
            <person name="Mukai Y."/>
            <person name="Nagasaki H."/>
            <person name="Nagata Y."/>
            <person name="Naito S."/>
            <person name="Nakashima M."/>
            <person name="Nakama Y."/>
            <person name="Nakamichi Y."/>
            <person name="Nakamura M."/>
            <person name="Meguro A."/>
            <person name="Negishi M."/>
            <person name="Ohta I."/>
            <person name="Ohta T."/>
            <person name="Okamoto M."/>
            <person name="Ono N."/>
            <person name="Saji S."/>
            <person name="Sakaguchi M."/>
            <person name="Sakai K."/>
            <person name="Shibata M."/>
            <person name="Shimokawa T."/>
            <person name="Song J."/>
            <person name="Takazaki Y."/>
            <person name="Terasawa K."/>
            <person name="Tsugane M."/>
            <person name="Tsuji K."/>
            <person name="Ueda S."/>
            <person name="Waki K."/>
            <person name="Yamagata H."/>
            <person name="Yamamoto M."/>
            <person name="Yamamoto S."/>
            <person name="Yamane H."/>
            <person name="Yoshiki S."/>
            <person name="Yoshihara R."/>
            <person name="Yukawa K."/>
            <person name="Zhong H."/>
            <person name="Yano M."/>
            <person name="Yuan Q."/>
            <person name="Ouyang S."/>
            <person name="Liu J."/>
            <person name="Jones K.M."/>
            <person name="Gansberger K."/>
            <person name="Moffat K."/>
            <person name="Hill J."/>
            <person name="Bera J."/>
            <person name="Fadrosh D."/>
            <person name="Jin S."/>
            <person name="Johri S."/>
            <person name="Kim M."/>
            <person name="Overton L."/>
            <person name="Reardon M."/>
            <person name="Tsitrin T."/>
            <person name="Vuong H."/>
            <person name="Weaver B."/>
            <person name="Ciecko A."/>
            <person name="Tallon L."/>
            <person name="Jackson J."/>
            <person name="Pai G."/>
            <person name="Aken S.V."/>
            <person name="Utterback T."/>
            <person name="Reidmuller S."/>
            <person name="Feldblyum T."/>
            <person name="Hsiao J."/>
            <person name="Zismann V."/>
            <person name="Iobst S."/>
            <person name="de Vazeille A.R."/>
            <person name="Buell C.R."/>
            <person name="Ying K."/>
            <person name="Li Y."/>
            <person name="Lu T."/>
            <person name="Huang Y."/>
            <person name="Zhao Q."/>
            <person name="Feng Q."/>
            <person name="Zhang L."/>
            <person name="Zhu J."/>
            <person name="Weng Q."/>
            <person name="Mu J."/>
            <person name="Lu Y."/>
            <person name="Fan D."/>
            <person name="Liu Y."/>
            <person name="Guan J."/>
            <person name="Zhang Y."/>
            <person name="Yu S."/>
            <person name="Liu X."/>
            <person name="Zhang Y."/>
            <person name="Hong G."/>
            <person name="Han B."/>
            <person name="Choisne N."/>
            <person name="Demange N."/>
            <person name="Orjeda G."/>
            <person name="Samain S."/>
            <person name="Cattolico L."/>
            <person name="Pelletier E."/>
            <person name="Couloux A."/>
            <person name="Segurens B."/>
            <person name="Wincker P."/>
            <person name="D'Hont A."/>
            <person name="Scarpelli C."/>
            <person name="Weissenbach J."/>
            <person name="Salanoubat M."/>
            <person name="Quetier F."/>
            <person name="Yu Y."/>
            <person name="Kim H.R."/>
            <person name="Rambo T."/>
            <person name="Currie J."/>
            <person name="Collura K."/>
            <person name="Luo M."/>
            <person name="Yang T."/>
            <person name="Ammiraju J.S.S."/>
            <person name="Engler F."/>
            <person name="Soderlund C."/>
            <person name="Wing R.A."/>
            <person name="Palmer L.E."/>
            <person name="de la Bastide M."/>
            <person name="Spiegel L."/>
            <person name="Nascimento L."/>
            <person name="Zutavern T."/>
            <person name="O'Shaughnessy A."/>
            <person name="Dike S."/>
            <person name="Dedhia N."/>
            <person name="Preston R."/>
            <person name="Balija V."/>
            <person name="McCombie W.R."/>
            <person name="Chow T."/>
            <person name="Chen H."/>
            <person name="Chung M."/>
            <person name="Chen C."/>
            <person name="Shaw J."/>
            <person name="Wu H."/>
            <person name="Hsiao K."/>
            <person name="Chao Y."/>
            <person name="Chu M."/>
            <person name="Cheng C."/>
            <person name="Hour A."/>
            <person name="Lee P."/>
            <person name="Lin S."/>
            <person name="Lin Y."/>
            <person name="Liou J."/>
            <person name="Liu S."/>
            <person name="Hsing Y."/>
            <person name="Raghuvanshi S."/>
            <person name="Mohanty A."/>
            <person name="Bharti A.K."/>
            <person name="Gaur A."/>
            <person name="Gupta V."/>
            <person name="Kumar D."/>
            <person name="Ravi V."/>
            <person name="Vij S."/>
            <person name="Kapur A."/>
            <person name="Khurana P."/>
            <person name="Khurana P."/>
            <person name="Khurana J.P."/>
            <person name="Tyagi A.K."/>
            <person name="Gaikwad K."/>
            <person name="Singh A."/>
            <person name="Dalal V."/>
            <person name="Srivastava S."/>
            <person name="Dixit A."/>
            <person name="Pal A.K."/>
            <person name="Ghazi I.A."/>
            <person name="Yadav M."/>
            <person name="Pandit A."/>
            <person name="Bhargava A."/>
            <person name="Sureshbabu K."/>
            <person name="Batra K."/>
            <person name="Sharma T.R."/>
            <person name="Mohapatra T."/>
            <person name="Singh N.K."/>
            <person name="Messing J."/>
            <person name="Nelson A.B."/>
            <person name="Fuks G."/>
            <person name="Kavchok S."/>
            <person name="Keizer G."/>
            <person name="Linton E."/>
            <person name="Llaca V."/>
            <person name="Song R."/>
            <person name="Tanyolac B."/>
            <person name="Young S."/>
            <person name="Ho-Il K."/>
            <person name="Hahn J.H."/>
            <person name="Sangsakoo G."/>
            <person name="Vanavichit A."/>
            <person name="de Mattos Luiz.A.T."/>
            <person name="Zimmer P.D."/>
            <person name="Malone G."/>
            <person name="Dellagostin O."/>
            <person name="de Oliveira A.C."/>
            <person name="Bevan M."/>
            <person name="Bancroft I."/>
            <person name="Minx P."/>
            <person name="Cordum H."/>
            <person name="Wilson R."/>
            <person name="Cheng Z."/>
            <person name="Jin W."/>
            <person name="Jiang J."/>
            <person name="Leong S.A."/>
            <person name="Iwama H."/>
            <person name="Gojobori T."/>
            <person name="Itoh T."/>
            <person name="Niimura Y."/>
            <person name="Fujii Y."/>
            <person name="Habara T."/>
            <person name="Sakai H."/>
            <person name="Sato Y."/>
            <person name="Wilson G."/>
            <person name="Kumar K."/>
            <person name="McCouch S."/>
            <person name="Juretic N."/>
            <person name="Hoen D."/>
            <person name="Wright S."/>
            <person name="Bruskiewich R."/>
            <person name="Bureau T."/>
            <person name="Miyao A."/>
            <person name="Hirochika H."/>
            <person name="Nishikawa T."/>
            <person name="Kadowaki K."/>
            <person name="Sugiura M."/>
            <person name="Burr B."/>
            <person name="Sasaki T."/>
        </authorList>
    </citation>
    <scope>NUCLEOTIDE SEQUENCE [LARGE SCALE GENOMIC DNA]</scope>
    <source>
        <strain evidence="3">cv. Nipponbare</strain>
    </source>
</reference>
<name>Q5VPT4_ORYSJ</name>
<reference evidence="3" key="2">
    <citation type="journal article" date="2008" name="Nucleic Acids Res.">
        <title>The rice annotation project database (RAP-DB): 2008 update.</title>
        <authorList>
            <consortium name="The rice annotation project (RAP)"/>
        </authorList>
    </citation>
    <scope>GENOME REANNOTATION</scope>
    <source>
        <strain evidence="3">cv. Nipponbare</strain>
    </source>
</reference>
<feature type="region of interest" description="Disordered" evidence="1">
    <location>
        <begin position="45"/>
        <end position="77"/>
    </location>
</feature>
<accession>Q5VPT4</accession>
<evidence type="ECO:0000313" key="2">
    <source>
        <dbReference type="EMBL" id="BAD68541.1"/>
    </source>
</evidence>
<feature type="compositionally biased region" description="Basic and acidic residues" evidence="1">
    <location>
        <begin position="53"/>
        <end position="68"/>
    </location>
</feature>
<organism evidence="2 3">
    <name type="scientific">Oryza sativa subsp. japonica</name>
    <name type="common">Rice</name>
    <dbReference type="NCBI Taxonomy" id="39947"/>
    <lineage>
        <taxon>Eukaryota</taxon>
        <taxon>Viridiplantae</taxon>
        <taxon>Streptophyta</taxon>
        <taxon>Embryophyta</taxon>
        <taxon>Tracheophyta</taxon>
        <taxon>Spermatophyta</taxon>
        <taxon>Magnoliopsida</taxon>
        <taxon>Liliopsida</taxon>
        <taxon>Poales</taxon>
        <taxon>Poaceae</taxon>
        <taxon>BOP clade</taxon>
        <taxon>Oryzoideae</taxon>
        <taxon>Oryzeae</taxon>
        <taxon>Oryzinae</taxon>
        <taxon>Oryza</taxon>
        <taxon>Oryza sativa</taxon>
    </lineage>
</organism>
<sequence>MGLSLGAWGSWDLIATVVQKRERDKRRAGGGVVELVAAGLSPSVVMTKPTPPIERERVPPLHGRERAQPLRGRRRHRRSPVERVLLLWLVGRAPPLLTGEERALAVAHAREWTWARG</sequence>
<evidence type="ECO:0000313" key="3">
    <source>
        <dbReference type="Proteomes" id="UP000000763"/>
    </source>
</evidence>
<dbReference type="EMBL" id="AP003540">
    <property type="protein sequence ID" value="BAD68541.1"/>
    <property type="molecule type" value="Genomic_DNA"/>
</dbReference>
<protein>
    <submittedName>
        <fullName evidence="2">Uncharacterized protein</fullName>
    </submittedName>
</protein>
<proteinExistence type="predicted"/>
<evidence type="ECO:0000256" key="1">
    <source>
        <dbReference type="SAM" id="MobiDB-lite"/>
    </source>
</evidence>